<dbReference type="EMBL" id="JAIWYP010000005">
    <property type="protein sequence ID" value="KAH3818010.1"/>
    <property type="molecule type" value="Genomic_DNA"/>
</dbReference>
<dbReference type="AlphaFoldDB" id="A0A9D4GMP3"/>
<evidence type="ECO:0000313" key="1">
    <source>
        <dbReference type="EMBL" id="KAH3818010.1"/>
    </source>
</evidence>
<name>A0A9D4GMP3_DREPO</name>
<keyword evidence="2" id="KW-1185">Reference proteome</keyword>
<dbReference type="Proteomes" id="UP000828390">
    <property type="component" value="Unassembled WGS sequence"/>
</dbReference>
<reference evidence="1" key="2">
    <citation type="submission" date="2020-11" db="EMBL/GenBank/DDBJ databases">
        <authorList>
            <person name="McCartney M.A."/>
            <person name="Auch B."/>
            <person name="Kono T."/>
            <person name="Mallez S."/>
            <person name="Becker A."/>
            <person name="Gohl D.M."/>
            <person name="Silverstein K.A.T."/>
            <person name="Koren S."/>
            <person name="Bechman K.B."/>
            <person name="Herman A."/>
            <person name="Abrahante J.E."/>
            <person name="Garbe J."/>
        </authorList>
    </citation>
    <scope>NUCLEOTIDE SEQUENCE</scope>
    <source>
        <strain evidence="1">Duluth1</strain>
        <tissue evidence="1">Whole animal</tissue>
    </source>
</reference>
<organism evidence="1 2">
    <name type="scientific">Dreissena polymorpha</name>
    <name type="common">Zebra mussel</name>
    <name type="synonym">Mytilus polymorpha</name>
    <dbReference type="NCBI Taxonomy" id="45954"/>
    <lineage>
        <taxon>Eukaryota</taxon>
        <taxon>Metazoa</taxon>
        <taxon>Spiralia</taxon>
        <taxon>Lophotrochozoa</taxon>
        <taxon>Mollusca</taxon>
        <taxon>Bivalvia</taxon>
        <taxon>Autobranchia</taxon>
        <taxon>Heteroconchia</taxon>
        <taxon>Euheterodonta</taxon>
        <taxon>Imparidentia</taxon>
        <taxon>Neoheterodontei</taxon>
        <taxon>Myida</taxon>
        <taxon>Dreissenoidea</taxon>
        <taxon>Dreissenidae</taxon>
        <taxon>Dreissena</taxon>
    </lineage>
</organism>
<comment type="caution">
    <text evidence="1">The sequence shown here is derived from an EMBL/GenBank/DDBJ whole genome shotgun (WGS) entry which is preliminary data.</text>
</comment>
<protein>
    <submittedName>
        <fullName evidence="1">Uncharacterized protein</fullName>
    </submittedName>
</protein>
<gene>
    <name evidence="1" type="ORF">DPMN_119595</name>
</gene>
<proteinExistence type="predicted"/>
<reference evidence="1" key="1">
    <citation type="journal article" date="2019" name="bioRxiv">
        <title>The Genome of the Zebra Mussel, Dreissena polymorpha: A Resource for Invasive Species Research.</title>
        <authorList>
            <person name="McCartney M.A."/>
            <person name="Auch B."/>
            <person name="Kono T."/>
            <person name="Mallez S."/>
            <person name="Zhang Y."/>
            <person name="Obille A."/>
            <person name="Becker A."/>
            <person name="Abrahante J.E."/>
            <person name="Garbe J."/>
            <person name="Badalamenti J.P."/>
            <person name="Herman A."/>
            <person name="Mangelson H."/>
            <person name="Liachko I."/>
            <person name="Sullivan S."/>
            <person name="Sone E.D."/>
            <person name="Koren S."/>
            <person name="Silverstein K.A.T."/>
            <person name="Beckman K.B."/>
            <person name="Gohl D.M."/>
        </authorList>
    </citation>
    <scope>NUCLEOTIDE SEQUENCE</scope>
    <source>
        <strain evidence="1">Duluth1</strain>
        <tissue evidence="1">Whole animal</tissue>
    </source>
</reference>
<sequence>MQTLEGQDEKETTNINDDDLQLINSLSKLKLRHNSIAGLFKSPIITSPKSTKDKELSEILVHTVLTKVMDSQTRKLESYVSDDGSPAIQPRPLVSQKLIDSTIRKGSEDEQTASTTTADSLTFDLNGLRENKSDLTDGINKIEEHFEEGEQSDDIVAELEFSHSEEEPSYSDDVFREQEDFAADKRDDNSFNMWLPKSPVSRIAVLL</sequence>
<accession>A0A9D4GMP3</accession>
<evidence type="ECO:0000313" key="2">
    <source>
        <dbReference type="Proteomes" id="UP000828390"/>
    </source>
</evidence>